<dbReference type="InterPro" id="IPR021338">
    <property type="entry name" value="DUF2953"/>
</dbReference>
<dbReference type="Proteomes" id="UP000836597">
    <property type="component" value="Chromosome"/>
</dbReference>
<keyword evidence="2" id="KW-0472">Membrane</keyword>
<evidence type="ECO:0008006" key="6">
    <source>
        <dbReference type="Google" id="ProtNLM"/>
    </source>
</evidence>
<dbReference type="RefSeq" id="WP_240984878.1">
    <property type="nucleotide sequence ID" value="NZ_CDGJ01000130.1"/>
</dbReference>
<dbReference type="Pfam" id="PF11167">
    <property type="entry name" value="DUF2953"/>
    <property type="match status" value="1"/>
</dbReference>
<dbReference type="EMBL" id="CDGJ01000130">
    <property type="protein sequence ID" value="CEJ09364.1"/>
    <property type="molecule type" value="Genomic_DNA"/>
</dbReference>
<evidence type="ECO:0000313" key="5">
    <source>
        <dbReference type="Proteomes" id="UP001071230"/>
    </source>
</evidence>
<evidence type="ECO:0000313" key="4">
    <source>
        <dbReference type="EMBL" id="CEJ09364.1"/>
    </source>
</evidence>
<sequence>MLLSIVGYVLLIIGLVLLAIVFIPYSYHVSGEYFDEAEIEGSLSWLFGGVRIDFYKGSDANIALDVTLCGLTKKTKRGPGSPGAKSEKKTEARKKGKTVRSKQLAGLARYFDRDVIQKAVSAIVKLLKHCRPKIVSVRARIGFADPMYTGLLYALKSQIYLLWHRYDIDIQPVFDEEIIEGRFLIGGGIWLPYLILVVIGFLFTQPIRNIFISNFRRKIKGGSLYVR</sequence>
<reference evidence="4" key="1">
    <citation type="submission" date="2014-11" db="EMBL/GenBank/DDBJ databases">
        <authorList>
            <person name="Hornung B.V."/>
        </authorList>
    </citation>
    <scope>NUCLEOTIDE SEQUENCE</scope>
    <source>
        <strain evidence="4">INE</strain>
    </source>
</reference>
<feature type="transmembrane region" description="Helical" evidence="2">
    <location>
        <begin position="6"/>
        <end position="25"/>
    </location>
</feature>
<feature type="region of interest" description="Disordered" evidence="1">
    <location>
        <begin position="74"/>
        <end position="98"/>
    </location>
</feature>
<organism evidence="3">
    <name type="scientific">Acididesulfobacillus acetoxydans</name>
    <dbReference type="NCBI Taxonomy" id="1561005"/>
    <lineage>
        <taxon>Bacteria</taxon>
        <taxon>Bacillati</taxon>
        <taxon>Bacillota</taxon>
        <taxon>Clostridia</taxon>
        <taxon>Eubacteriales</taxon>
        <taxon>Peptococcaceae</taxon>
        <taxon>Acididesulfobacillus</taxon>
    </lineage>
</organism>
<evidence type="ECO:0000313" key="3">
    <source>
        <dbReference type="EMBL" id="CAA7601332.1"/>
    </source>
</evidence>
<evidence type="ECO:0000256" key="2">
    <source>
        <dbReference type="SAM" id="Phobius"/>
    </source>
</evidence>
<feature type="transmembrane region" description="Helical" evidence="2">
    <location>
        <begin position="183"/>
        <end position="203"/>
    </location>
</feature>
<dbReference type="Proteomes" id="UP001071230">
    <property type="component" value="Unassembled WGS sequence"/>
</dbReference>
<keyword evidence="2" id="KW-1133">Transmembrane helix</keyword>
<keyword evidence="5" id="KW-1185">Reference proteome</keyword>
<dbReference type="KEGG" id="aacx:DEACI_1998"/>
<evidence type="ECO:0000256" key="1">
    <source>
        <dbReference type="SAM" id="MobiDB-lite"/>
    </source>
</evidence>
<gene>
    <name evidence="3" type="ORF">DEACI_1998</name>
    <name evidence="4" type="ORF">DEACI_3848</name>
</gene>
<accession>A0A8S0WFT3</accession>
<dbReference type="EMBL" id="LR746496">
    <property type="protein sequence ID" value="CAA7601332.1"/>
    <property type="molecule type" value="Genomic_DNA"/>
</dbReference>
<protein>
    <recommendedName>
        <fullName evidence="6">DUF2953 domain-containing protein</fullName>
    </recommendedName>
</protein>
<reference evidence="3" key="2">
    <citation type="submission" date="2020-01" db="EMBL/GenBank/DDBJ databases">
        <authorList>
            <person name="Hornung B."/>
        </authorList>
    </citation>
    <scope>NUCLEOTIDE SEQUENCE</scope>
    <source>
        <strain evidence="3">PacBioINE</strain>
    </source>
</reference>
<name>A0A8S0WFT3_9FIRM</name>
<keyword evidence="2" id="KW-0812">Transmembrane</keyword>
<proteinExistence type="predicted"/>
<dbReference type="AlphaFoldDB" id="A0A8S0WFT3"/>